<dbReference type="Proteomes" id="UP000265515">
    <property type="component" value="Unassembled WGS sequence"/>
</dbReference>
<gene>
    <name evidence="2" type="ORF">CBR_g50260</name>
</gene>
<reference evidence="2 3" key="1">
    <citation type="journal article" date="2018" name="Cell">
        <title>The Chara Genome: Secondary Complexity and Implications for Plant Terrestrialization.</title>
        <authorList>
            <person name="Nishiyama T."/>
            <person name="Sakayama H."/>
            <person name="Vries J.D."/>
            <person name="Buschmann H."/>
            <person name="Saint-Marcoux D."/>
            <person name="Ullrich K.K."/>
            <person name="Haas F.B."/>
            <person name="Vanderstraeten L."/>
            <person name="Becker D."/>
            <person name="Lang D."/>
            <person name="Vosolsobe S."/>
            <person name="Rombauts S."/>
            <person name="Wilhelmsson P.K.I."/>
            <person name="Janitza P."/>
            <person name="Kern R."/>
            <person name="Heyl A."/>
            <person name="Rumpler F."/>
            <person name="Villalobos L.I.A.C."/>
            <person name="Clay J.M."/>
            <person name="Skokan R."/>
            <person name="Toyoda A."/>
            <person name="Suzuki Y."/>
            <person name="Kagoshima H."/>
            <person name="Schijlen E."/>
            <person name="Tajeshwar N."/>
            <person name="Catarino B."/>
            <person name="Hetherington A.J."/>
            <person name="Saltykova A."/>
            <person name="Bonnot C."/>
            <person name="Breuninger H."/>
            <person name="Symeonidi A."/>
            <person name="Radhakrishnan G.V."/>
            <person name="Van Nieuwerburgh F."/>
            <person name="Deforce D."/>
            <person name="Chang C."/>
            <person name="Karol K.G."/>
            <person name="Hedrich R."/>
            <person name="Ulvskov P."/>
            <person name="Glockner G."/>
            <person name="Delwiche C.F."/>
            <person name="Petrasek J."/>
            <person name="Van de Peer Y."/>
            <person name="Friml J."/>
            <person name="Beilby M."/>
            <person name="Dolan L."/>
            <person name="Kohara Y."/>
            <person name="Sugano S."/>
            <person name="Fujiyama A."/>
            <person name="Delaux P.-M."/>
            <person name="Quint M."/>
            <person name="TheiBen G."/>
            <person name="Hagemann M."/>
            <person name="Harholt J."/>
            <person name="Dunand C."/>
            <person name="Zachgo S."/>
            <person name="Langdale J."/>
            <person name="Maumus F."/>
            <person name="Straeten D.V.D."/>
            <person name="Gould S.B."/>
            <person name="Rensing S.A."/>
        </authorList>
    </citation>
    <scope>NUCLEOTIDE SEQUENCE [LARGE SCALE GENOMIC DNA]</scope>
    <source>
        <strain evidence="2 3">S276</strain>
    </source>
</reference>
<name>A0A388M6L1_CHABU</name>
<dbReference type="Gramene" id="GBG90166">
    <property type="protein sequence ID" value="GBG90166"/>
    <property type="gene ID" value="CBR_g50260"/>
</dbReference>
<protein>
    <submittedName>
        <fullName evidence="2">Uncharacterized protein</fullName>
    </submittedName>
</protein>
<feature type="region of interest" description="Disordered" evidence="1">
    <location>
        <begin position="607"/>
        <end position="669"/>
    </location>
</feature>
<sequence>MAAAAATSSGSLYSSDRATFCAAVETRLLLAISDVVTLRGAVEDCCSSPPTRDADVRPTRDKSVSSAPSSSSSFSSSSSSVSSSSTSTSSLRRLSLSLSSSGMTKSGGSWKKGAGSFPPLPPIEEVVGYAGNPLACPKCSVILLRSLSSRLCVACGNRSAGAKAAQSTANWRGTVAEKRFLRSLKIPCIDVGKETDGLSNSSPLNRMSTPEWPESGHVNGTSSSSGADAVEDLRMPGNFVLNAKQDSNGNGTTSSPSDHALDAMDAPMRFADTNGVVATHASTVPAVNGISRKKHRMANGGCKDFLRDLHDLDVRSPTQHSVDSVVRSDQQTALSVNTTRQVPLSPAEKAARFDALFPTLEREASLKILRSTPRSQSGENGAEVLVSPEPKIASPKVHLDFPEVDLPHMTERFDGKILDPQEGFQSAKSWRRASDFMVGMKKVFDPPILHGKEGFGSMFSRHWAGTDRVAPLPPPVPPPALQRSSFQDPIDLPFVNSPRLRLGPKDGERNSASLRGPAAGDDANQVIRSPKLLPPQSPGNRDQVEPLNWLGNRWPQSIAEDGRGDPLSNATGGAASPSGRGLSSPRRVPMRATTALADLGETNSRGMGWRRSWSRTRSTPSFPVDERLPEDEPIGSMGLIMTHSRDSEDRDWPNDSGTPRDADRGWDLDFDPRGDGVGVVGRVRTADNLASGTDSKSSCQNGKGGAGILIAGLEKLSIPTSGSRDGSLAGGGVMLLGEPGCVGLCKEKVAGLVDRVNGPWPEERRISGGRSQTKEDTAQGKAAWKSECIMGEGGAHGSFASCEKFAIFSPERRDRRDSIGSGAARSVVTTDKPERTEEGSASVAAFEQFAISSSGGRDSIGSGAVHGVVTHRSNSNDGNLQARVMDFKDPWKVLPCLGGPGLRVRTPQEEEPDAAAAVSMGAAGVSACADETNVIVPVAGIKTLSASSTESTSEVAAFASGRVMGSDEIRIAGPLAVKETGSAGKAGFGSGELQNGWAGGVGSVEGLDLENDLLTGVGTAGGLGHTEKRGPNILTAGFDALAAAASQGSNQVFVSRLPHGGLSHAQAPKGTGKVDEPDSWTVASWPSDKERMGVAFENGCAPMRNGSVFPTCAANETSLRTYDSATSANGWADDIESEQEWGPWNGLAATDLVSRGLVPTPSSQKRVTPNWQGGDLGEAVGIFLGDAVGTFLERRREASEGNRKGPLLNGHVKEVHVKEDQQRLLKVDEWEDDDGEEWTEFMSGGMEWTEFMSGGGTA</sequence>
<proteinExistence type="predicted"/>
<accession>A0A388M6L1</accession>
<feature type="compositionally biased region" description="Low complexity" evidence="1">
    <location>
        <begin position="64"/>
        <end position="87"/>
    </location>
</feature>
<feature type="region of interest" description="Disordered" evidence="1">
    <location>
        <begin position="469"/>
        <end position="588"/>
    </location>
</feature>
<feature type="compositionally biased region" description="Basic and acidic residues" evidence="1">
    <location>
        <begin position="643"/>
        <end position="669"/>
    </location>
</feature>
<feature type="compositionally biased region" description="Low complexity" evidence="1">
    <location>
        <begin position="572"/>
        <end position="587"/>
    </location>
</feature>
<organism evidence="2 3">
    <name type="scientific">Chara braunii</name>
    <name type="common">Braun's stonewort</name>
    <dbReference type="NCBI Taxonomy" id="69332"/>
    <lineage>
        <taxon>Eukaryota</taxon>
        <taxon>Viridiplantae</taxon>
        <taxon>Streptophyta</taxon>
        <taxon>Charophyceae</taxon>
        <taxon>Charales</taxon>
        <taxon>Characeae</taxon>
        <taxon>Chara</taxon>
    </lineage>
</organism>
<feature type="compositionally biased region" description="Basic and acidic residues" evidence="1">
    <location>
        <begin position="52"/>
        <end position="63"/>
    </location>
</feature>
<feature type="region of interest" description="Disordered" evidence="1">
    <location>
        <begin position="46"/>
        <end position="87"/>
    </location>
</feature>
<keyword evidence="3" id="KW-1185">Reference proteome</keyword>
<evidence type="ECO:0000313" key="3">
    <source>
        <dbReference type="Proteomes" id="UP000265515"/>
    </source>
</evidence>
<dbReference type="EMBL" id="BFEA01000791">
    <property type="protein sequence ID" value="GBG90166.1"/>
    <property type="molecule type" value="Genomic_DNA"/>
</dbReference>
<feature type="compositionally biased region" description="Pro residues" evidence="1">
    <location>
        <begin position="471"/>
        <end position="480"/>
    </location>
</feature>
<comment type="caution">
    <text evidence="2">The sequence shown here is derived from an EMBL/GenBank/DDBJ whole genome shotgun (WGS) entry which is preliminary data.</text>
</comment>
<evidence type="ECO:0000313" key="2">
    <source>
        <dbReference type="EMBL" id="GBG90166.1"/>
    </source>
</evidence>
<feature type="compositionally biased region" description="Low complexity" evidence="1">
    <location>
        <begin position="607"/>
        <end position="621"/>
    </location>
</feature>
<evidence type="ECO:0000256" key="1">
    <source>
        <dbReference type="SAM" id="MobiDB-lite"/>
    </source>
</evidence>
<feature type="region of interest" description="Disordered" evidence="1">
    <location>
        <begin position="197"/>
        <end position="229"/>
    </location>
</feature>
<feature type="region of interest" description="Disordered" evidence="1">
    <location>
        <begin position="813"/>
        <end position="840"/>
    </location>
</feature>
<feature type="compositionally biased region" description="Polar residues" evidence="1">
    <location>
        <begin position="197"/>
        <end position="208"/>
    </location>
</feature>
<dbReference type="AlphaFoldDB" id="A0A388M6L1"/>